<name>A0A2T7DZA7_9POAL</name>
<keyword evidence="1" id="KW-0472">Membrane</keyword>
<reference evidence="2 3" key="1">
    <citation type="submission" date="2018-04" db="EMBL/GenBank/DDBJ databases">
        <title>WGS assembly of Panicum hallii var. hallii HAL2.</title>
        <authorList>
            <person name="Lovell J."/>
            <person name="Jenkins J."/>
            <person name="Lowry D."/>
            <person name="Mamidi S."/>
            <person name="Sreedasyam A."/>
            <person name="Weng X."/>
            <person name="Barry K."/>
            <person name="Bonette J."/>
            <person name="Campitelli B."/>
            <person name="Daum C."/>
            <person name="Gordon S."/>
            <person name="Gould B."/>
            <person name="Lipzen A."/>
            <person name="MacQueen A."/>
            <person name="Palacio-Mejia J."/>
            <person name="Plott C."/>
            <person name="Shakirov E."/>
            <person name="Shu S."/>
            <person name="Yoshinaga Y."/>
            <person name="Zane M."/>
            <person name="Rokhsar D."/>
            <person name="Grimwood J."/>
            <person name="Schmutz J."/>
            <person name="Juenger T."/>
        </authorList>
    </citation>
    <scope>NUCLEOTIDE SEQUENCE [LARGE SCALE GENOMIC DNA]</scope>
    <source>
        <strain evidence="3">cv. HAL2</strain>
    </source>
</reference>
<accession>A0A2T7DZA7</accession>
<gene>
    <name evidence="2" type="ORF">GQ55_4G214000</name>
</gene>
<proteinExistence type="predicted"/>
<keyword evidence="1" id="KW-0812">Transmembrane</keyword>
<feature type="transmembrane region" description="Helical" evidence="1">
    <location>
        <begin position="53"/>
        <end position="76"/>
    </location>
</feature>
<evidence type="ECO:0000256" key="1">
    <source>
        <dbReference type="SAM" id="Phobius"/>
    </source>
</evidence>
<evidence type="ECO:0000313" key="3">
    <source>
        <dbReference type="Proteomes" id="UP000244336"/>
    </source>
</evidence>
<keyword evidence="3" id="KW-1185">Reference proteome</keyword>
<dbReference type="Gramene" id="PUZ60914">
    <property type="protein sequence ID" value="PUZ60914"/>
    <property type="gene ID" value="GQ55_4G214000"/>
</dbReference>
<dbReference type="EMBL" id="CM009752">
    <property type="protein sequence ID" value="PUZ60914.1"/>
    <property type="molecule type" value="Genomic_DNA"/>
</dbReference>
<keyword evidence="1" id="KW-1133">Transmembrane helix</keyword>
<sequence>MGNGFVGICTDTKWKIQTTSPKTSSRVSSCTQSCLWPGPPLEFRMAQDSDDPLFVASVVVWVFVVILAIVALHCPLPRRVVR</sequence>
<dbReference type="AlphaFoldDB" id="A0A2T7DZA7"/>
<evidence type="ECO:0000313" key="2">
    <source>
        <dbReference type="EMBL" id="PUZ60914.1"/>
    </source>
</evidence>
<organism evidence="2 3">
    <name type="scientific">Panicum hallii var. hallii</name>
    <dbReference type="NCBI Taxonomy" id="1504633"/>
    <lineage>
        <taxon>Eukaryota</taxon>
        <taxon>Viridiplantae</taxon>
        <taxon>Streptophyta</taxon>
        <taxon>Embryophyta</taxon>
        <taxon>Tracheophyta</taxon>
        <taxon>Spermatophyta</taxon>
        <taxon>Magnoliopsida</taxon>
        <taxon>Liliopsida</taxon>
        <taxon>Poales</taxon>
        <taxon>Poaceae</taxon>
        <taxon>PACMAD clade</taxon>
        <taxon>Panicoideae</taxon>
        <taxon>Panicodae</taxon>
        <taxon>Paniceae</taxon>
        <taxon>Panicinae</taxon>
        <taxon>Panicum</taxon>
        <taxon>Panicum sect. Panicum</taxon>
    </lineage>
</organism>
<dbReference type="Proteomes" id="UP000244336">
    <property type="component" value="Chromosome 4"/>
</dbReference>
<protein>
    <submittedName>
        <fullName evidence="2">Uncharacterized protein</fullName>
    </submittedName>
</protein>